<evidence type="ECO:0008006" key="3">
    <source>
        <dbReference type="Google" id="ProtNLM"/>
    </source>
</evidence>
<reference evidence="1" key="1">
    <citation type="submission" date="2017-09" db="EMBL/GenBank/DDBJ databases">
        <title>Polyketide synthases of a Diaporthe helianthi virulent isolate.</title>
        <authorList>
            <person name="Baroncelli R."/>
        </authorList>
    </citation>
    <scope>NUCLEOTIDE SEQUENCE [LARGE SCALE GENOMIC DNA]</scope>
    <source>
        <strain evidence="1">7/96</strain>
    </source>
</reference>
<evidence type="ECO:0000313" key="2">
    <source>
        <dbReference type="Proteomes" id="UP000094444"/>
    </source>
</evidence>
<dbReference type="AlphaFoldDB" id="A0A2P5HJD3"/>
<dbReference type="EMBL" id="MAVT02001684">
    <property type="protein sequence ID" value="POS70321.1"/>
    <property type="molecule type" value="Genomic_DNA"/>
</dbReference>
<accession>A0A2P5HJD3</accession>
<dbReference type="STRING" id="158607.A0A2P5HJD3"/>
<comment type="caution">
    <text evidence="1">The sequence shown here is derived from an EMBL/GenBank/DDBJ whole genome shotgun (WGS) entry which is preliminary data.</text>
</comment>
<keyword evidence="2" id="KW-1185">Reference proteome</keyword>
<name>A0A2P5HJD3_DIAHE</name>
<dbReference type="OrthoDB" id="3758478at2759"/>
<gene>
    <name evidence="1" type="ORF">DHEL01_v211283</name>
</gene>
<proteinExistence type="predicted"/>
<organism evidence="1 2">
    <name type="scientific">Diaporthe helianthi</name>
    <dbReference type="NCBI Taxonomy" id="158607"/>
    <lineage>
        <taxon>Eukaryota</taxon>
        <taxon>Fungi</taxon>
        <taxon>Dikarya</taxon>
        <taxon>Ascomycota</taxon>
        <taxon>Pezizomycotina</taxon>
        <taxon>Sordariomycetes</taxon>
        <taxon>Sordariomycetidae</taxon>
        <taxon>Diaporthales</taxon>
        <taxon>Diaporthaceae</taxon>
        <taxon>Diaporthe</taxon>
    </lineage>
</organism>
<protein>
    <recommendedName>
        <fullName evidence="3">SnoaL-like domain-containing protein</fullName>
    </recommendedName>
</protein>
<sequence length="154" mass="17466">MDSLREVIQGTITAFVENNTAAVKNKNVSLLSSQLSDNCVKEYRPLSFVRKYPQFFKSQVTNAEYEAQMSMELNTMTDVKQNVTRTVIDAHQRVANVWIDKTVYTVDGSESSVEVIYDLEFTQDGKQITKYIEFVDTFKAVQVLEQMLSNAGGN</sequence>
<dbReference type="InParanoid" id="A0A2P5HJD3"/>
<dbReference type="Proteomes" id="UP000094444">
    <property type="component" value="Unassembled WGS sequence"/>
</dbReference>
<evidence type="ECO:0000313" key="1">
    <source>
        <dbReference type="EMBL" id="POS70321.1"/>
    </source>
</evidence>
<dbReference type="InterPro" id="IPR032710">
    <property type="entry name" value="NTF2-like_dom_sf"/>
</dbReference>
<dbReference type="SUPFAM" id="SSF54427">
    <property type="entry name" value="NTF2-like"/>
    <property type="match status" value="1"/>
</dbReference>